<reference evidence="2 3" key="1">
    <citation type="submission" date="2020-02" db="EMBL/GenBank/DDBJ databases">
        <title>Draft genome sequence of Haematococcus lacustris strain NIES-144.</title>
        <authorList>
            <person name="Morimoto D."/>
            <person name="Nakagawa S."/>
            <person name="Yoshida T."/>
            <person name="Sawayama S."/>
        </authorList>
    </citation>
    <scope>NUCLEOTIDE SEQUENCE [LARGE SCALE GENOMIC DNA]</scope>
    <source>
        <strain evidence="2 3">NIES-144</strain>
    </source>
</reference>
<protein>
    <submittedName>
        <fullName evidence="2">Multidrug and toxic compound extrusion protein</fullName>
    </submittedName>
</protein>
<dbReference type="EMBL" id="BLLF01001221">
    <property type="protein sequence ID" value="GFH17912.1"/>
    <property type="molecule type" value="Genomic_DNA"/>
</dbReference>
<proteinExistence type="predicted"/>
<organism evidence="2 3">
    <name type="scientific">Haematococcus lacustris</name>
    <name type="common">Green alga</name>
    <name type="synonym">Haematococcus pluvialis</name>
    <dbReference type="NCBI Taxonomy" id="44745"/>
    <lineage>
        <taxon>Eukaryota</taxon>
        <taxon>Viridiplantae</taxon>
        <taxon>Chlorophyta</taxon>
        <taxon>core chlorophytes</taxon>
        <taxon>Chlorophyceae</taxon>
        <taxon>CS clade</taxon>
        <taxon>Chlamydomonadales</taxon>
        <taxon>Haematococcaceae</taxon>
        <taxon>Haematococcus</taxon>
    </lineage>
</organism>
<comment type="caution">
    <text evidence="2">The sequence shown here is derived from an EMBL/GenBank/DDBJ whole genome shotgun (WGS) entry which is preliminary data.</text>
</comment>
<feature type="signal peptide" evidence="1">
    <location>
        <begin position="1"/>
        <end position="23"/>
    </location>
</feature>
<gene>
    <name evidence="2" type="ORF">HaLaN_14636</name>
</gene>
<feature type="non-terminal residue" evidence="2">
    <location>
        <position position="1"/>
    </location>
</feature>
<dbReference type="Proteomes" id="UP000485058">
    <property type="component" value="Unassembled WGS sequence"/>
</dbReference>
<sequence>MTMLMVLTTLPLVALLFPLDAAASIMDGSLLAAKQTDYMSAVQIAGSALQYGCLVWLSSNNLISSMSIWAVLKVLTIVRVGGVSLAPMPLPCPALPTLCH</sequence>
<evidence type="ECO:0000256" key="1">
    <source>
        <dbReference type="SAM" id="SignalP"/>
    </source>
</evidence>
<feature type="chain" id="PRO_5025343715" evidence="1">
    <location>
        <begin position="24"/>
        <end position="100"/>
    </location>
</feature>
<name>A0A699ZPU3_HAELA</name>
<accession>A0A699ZPU3</accession>
<keyword evidence="1" id="KW-0732">Signal</keyword>
<keyword evidence="3" id="KW-1185">Reference proteome</keyword>
<dbReference type="AlphaFoldDB" id="A0A699ZPU3"/>
<evidence type="ECO:0000313" key="3">
    <source>
        <dbReference type="Proteomes" id="UP000485058"/>
    </source>
</evidence>
<evidence type="ECO:0000313" key="2">
    <source>
        <dbReference type="EMBL" id="GFH17912.1"/>
    </source>
</evidence>